<dbReference type="InterPro" id="IPR000884">
    <property type="entry name" value="TSP1_rpt"/>
</dbReference>
<dbReference type="Pfam" id="PF17517">
    <property type="entry name" value="IgGFc_binding"/>
    <property type="match status" value="1"/>
</dbReference>
<proteinExistence type="predicted"/>
<dbReference type="GeneID" id="106052720"/>
<feature type="compositionally biased region" description="Low complexity" evidence="1">
    <location>
        <begin position="740"/>
        <end position="754"/>
    </location>
</feature>
<dbReference type="Gene3D" id="2.20.100.10">
    <property type="entry name" value="Thrombospondin type-1 (TSP1) repeat"/>
    <property type="match status" value="2"/>
</dbReference>
<dbReference type="InterPro" id="IPR035234">
    <property type="entry name" value="IgGFc-bd_N"/>
</dbReference>
<keyword evidence="2" id="KW-1133">Transmembrane helix</keyword>
<dbReference type="PANTHER" id="PTHR46534">
    <property type="entry name" value="IGGFC_BINDING DOMAIN-CONTAINING PROTEIN"/>
    <property type="match status" value="1"/>
</dbReference>
<gene>
    <name evidence="5" type="primary">LOC106052720</name>
</gene>
<protein>
    <submittedName>
        <fullName evidence="5">Uncharacterized protein LOC106052720 isoform X1</fullName>
    </submittedName>
</protein>
<evidence type="ECO:0000313" key="4">
    <source>
        <dbReference type="Proteomes" id="UP001165740"/>
    </source>
</evidence>
<name>A0A9W2ZEA3_BIOGL</name>
<dbReference type="PROSITE" id="PS50092">
    <property type="entry name" value="TSP1"/>
    <property type="match status" value="1"/>
</dbReference>
<keyword evidence="2" id="KW-0472">Membrane</keyword>
<evidence type="ECO:0000259" key="3">
    <source>
        <dbReference type="Pfam" id="PF17517"/>
    </source>
</evidence>
<keyword evidence="4" id="KW-1185">Reference proteome</keyword>
<dbReference type="SUPFAM" id="SSF82895">
    <property type="entry name" value="TSP-1 type 1 repeat"/>
    <property type="match status" value="1"/>
</dbReference>
<sequence length="887" mass="99544">MLPKLGRSLLNEIYYLIFAWSLLFLVKFGDTGDSGLQIRHNGTTFLITIPNLPYLQRDSFISLCMTSTVKPELENKVEVSYDGKRLDVAYIGTHSRLQTENIKLYGMDIKENSRVLSWWVEPFIITSRYPIFLSVFVVNYADQTSTASFQALPMESWGRSYVIVTLNQHPSLHIMTIRYQEAWVELKCSAPCSSHNNGSVQLYSLRAVTVNFCADSYTGNLTGTKITAQNPIGVIAGNCWSGIEKNCNTFGVIKDMTLEMFLPTVSFGTEFITFKMYSISIEHIVENLIFSVTDNTSVAIISGRSFVSVTIPMAGDTHSFFLQGEDGPQMITSNHPIQVMQIIRPNCFDSASRGGVALSLLLPTNMYFNFYSWSLPIRGMLATMIIIKQISFRVQVSDEYVSSLSTIWKTAKEPWLVGEYMILREIQASSDSMFGCYVFGIANTITFLHMAGYSLDVECNTSRPEPSDNIDNDCDGLIDEEIADGWDSDHDFLVDEDVNKKINGEWSKWEVWHCVNDTHQTRERYCNSPEPEHGGNMCQGTSKEIIFVNTCGAITTLKPNFGVWSQWSEWDCSIPCSDGTQLIQRLRQCVTVNTAYGQHCAGKKGDIRPCSLCKENSGGVCASFHWGEACEKECYNCQDPCSKQEGICSGCKAGYKNFHNACKEACGWNEYGENCKFSCMEKCGADCGERTFGTCLASFSPLYILMVIFLILPLYTMLHALTRHKQSLIVDEQSAYAKFSSTTSGTTSTLTGLSKHSPKKPSSTEIDPIQPIETESNKAKPTQRKSSKTEPNQRKSSKTEPNQPEPNQRKSSKTEPNQRKSSKTEPNQPEPNQRKSSKTEPNQPEPNQRKSSKTEPNQPEPNQRKSSKTEPNQRKSSKTEPNQPEPN</sequence>
<feature type="region of interest" description="Disordered" evidence="1">
    <location>
        <begin position="740"/>
        <end position="887"/>
    </location>
</feature>
<dbReference type="Proteomes" id="UP001165740">
    <property type="component" value="Chromosome 18"/>
</dbReference>
<keyword evidence="2" id="KW-0812">Transmembrane</keyword>
<dbReference type="InterPro" id="IPR036383">
    <property type="entry name" value="TSP1_rpt_sf"/>
</dbReference>
<dbReference type="SMART" id="SM00209">
    <property type="entry name" value="TSP1"/>
    <property type="match status" value="2"/>
</dbReference>
<reference evidence="5" key="1">
    <citation type="submission" date="2025-08" db="UniProtKB">
        <authorList>
            <consortium name="RefSeq"/>
        </authorList>
    </citation>
    <scope>IDENTIFICATION</scope>
</reference>
<dbReference type="PANTHER" id="PTHR46534:SF1">
    <property type="entry name" value="IGGFC-BINDING PROTEIN N-TERMINAL DOMAIN-CONTAINING PROTEIN"/>
    <property type="match status" value="1"/>
</dbReference>
<dbReference type="OrthoDB" id="446173at2759"/>
<feature type="domain" description="IgGFc-binding protein N-terminal" evidence="3">
    <location>
        <begin position="150"/>
        <end position="440"/>
    </location>
</feature>
<dbReference type="AlphaFoldDB" id="A0A9W2ZEA3"/>
<dbReference type="RefSeq" id="XP_055873283.1">
    <property type="nucleotide sequence ID" value="XM_056017308.1"/>
</dbReference>
<feature type="transmembrane region" description="Helical" evidence="2">
    <location>
        <begin position="702"/>
        <end position="721"/>
    </location>
</feature>
<accession>A0A9W2ZEA3</accession>
<organism evidence="4 5">
    <name type="scientific">Biomphalaria glabrata</name>
    <name type="common">Bloodfluke planorb</name>
    <name type="synonym">Freshwater snail</name>
    <dbReference type="NCBI Taxonomy" id="6526"/>
    <lineage>
        <taxon>Eukaryota</taxon>
        <taxon>Metazoa</taxon>
        <taxon>Spiralia</taxon>
        <taxon>Lophotrochozoa</taxon>
        <taxon>Mollusca</taxon>
        <taxon>Gastropoda</taxon>
        <taxon>Heterobranchia</taxon>
        <taxon>Euthyneura</taxon>
        <taxon>Panpulmonata</taxon>
        <taxon>Hygrophila</taxon>
        <taxon>Lymnaeoidea</taxon>
        <taxon>Planorbidae</taxon>
        <taxon>Biomphalaria</taxon>
    </lineage>
</organism>
<evidence type="ECO:0000256" key="1">
    <source>
        <dbReference type="SAM" id="MobiDB-lite"/>
    </source>
</evidence>
<evidence type="ECO:0000313" key="5">
    <source>
        <dbReference type="RefSeq" id="XP_055873283.1"/>
    </source>
</evidence>
<evidence type="ECO:0000256" key="2">
    <source>
        <dbReference type="SAM" id="Phobius"/>
    </source>
</evidence>